<name>A0A0F9RAK2_9ZZZZ</name>
<evidence type="ECO:0000313" key="2">
    <source>
        <dbReference type="EMBL" id="KKN46347.1"/>
    </source>
</evidence>
<proteinExistence type="predicted"/>
<sequence length="65" mass="6879">MSKISKKLTSSKTFWVNMLVMVGAAVTAMAGTNVVADNPMLITVFGAIVAVVNIALRMVTKVPIQ</sequence>
<accession>A0A0F9RAK2</accession>
<protein>
    <submittedName>
        <fullName evidence="2">Uncharacterized protein</fullName>
    </submittedName>
</protein>
<gene>
    <name evidence="2" type="ORF">LCGC14_0673750</name>
</gene>
<keyword evidence="1" id="KW-0472">Membrane</keyword>
<evidence type="ECO:0000256" key="1">
    <source>
        <dbReference type="SAM" id="Phobius"/>
    </source>
</evidence>
<comment type="caution">
    <text evidence="2">The sequence shown here is derived from an EMBL/GenBank/DDBJ whole genome shotgun (WGS) entry which is preliminary data.</text>
</comment>
<feature type="transmembrane region" description="Helical" evidence="1">
    <location>
        <begin position="40"/>
        <end position="59"/>
    </location>
</feature>
<keyword evidence="1" id="KW-0812">Transmembrane</keyword>
<organism evidence="2">
    <name type="scientific">marine sediment metagenome</name>
    <dbReference type="NCBI Taxonomy" id="412755"/>
    <lineage>
        <taxon>unclassified sequences</taxon>
        <taxon>metagenomes</taxon>
        <taxon>ecological metagenomes</taxon>
    </lineage>
</organism>
<keyword evidence="1" id="KW-1133">Transmembrane helix</keyword>
<reference evidence="2" key="1">
    <citation type="journal article" date="2015" name="Nature">
        <title>Complex archaea that bridge the gap between prokaryotes and eukaryotes.</title>
        <authorList>
            <person name="Spang A."/>
            <person name="Saw J.H."/>
            <person name="Jorgensen S.L."/>
            <person name="Zaremba-Niedzwiedzka K."/>
            <person name="Martijn J."/>
            <person name="Lind A.E."/>
            <person name="van Eijk R."/>
            <person name="Schleper C."/>
            <person name="Guy L."/>
            <person name="Ettema T.J."/>
        </authorList>
    </citation>
    <scope>NUCLEOTIDE SEQUENCE</scope>
</reference>
<dbReference type="EMBL" id="LAZR01001335">
    <property type="protein sequence ID" value="KKN46347.1"/>
    <property type="molecule type" value="Genomic_DNA"/>
</dbReference>
<dbReference type="AlphaFoldDB" id="A0A0F9RAK2"/>